<evidence type="ECO:0000313" key="3">
    <source>
        <dbReference type="Proteomes" id="UP000034166"/>
    </source>
</evidence>
<dbReference type="PATRIC" id="fig|1408103.3.peg.1000"/>
<feature type="compositionally biased region" description="Polar residues" evidence="1">
    <location>
        <begin position="31"/>
        <end position="46"/>
    </location>
</feature>
<dbReference type="OrthoDB" id="2934210at2"/>
<dbReference type="AlphaFoldDB" id="A0A0M2T2K1"/>
<keyword evidence="3" id="KW-1185">Reference proteome</keyword>
<proteinExistence type="predicted"/>
<feature type="region of interest" description="Disordered" evidence="1">
    <location>
        <begin position="31"/>
        <end position="88"/>
    </location>
</feature>
<reference evidence="2 3" key="1">
    <citation type="submission" date="2015-04" db="EMBL/GenBank/DDBJ databases">
        <title>Taxonomic description and genome sequence of Bacillus campisalis sp. nov., a novel member of the genus Bacillus isolated from solar saltern.</title>
        <authorList>
            <person name="Mathan Kumar R."/>
            <person name="Kaur G."/>
            <person name="Kumar A."/>
            <person name="Singh N.K."/>
            <person name="Kaur N."/>
            <person name="Kumar N."/>
            <person name="Mayilraj S."/>
        </authorList>
    </citation>
    <scope>NUCLEOTIDE SEQUENCE [LARGE SCALE GENOMIC DNA]</scope>
    <source>
        <strain evidence="2 3">SA2-6</strain>
    </source>
</reference>
<protein>
    <recommendedName>
        <fullName evidence="4">Spore germination protein</fullName>
    </recommendedName>
</protein>
<comment type="caution">
    <text evidence="2">The sequence shown here is derived from an EMBL/GenBank/DDBJ whole genome shotgun (WGS) entry which is preliminary data.</text>
</comment>
<evidence type="ECO:0000256" key="1">
    <source>
        <dbReference type="SAM" id="MobiDB-lite"/>
    </source>
</evidence>
<dbReference type="RefSeq" id="WP_046522536.1">
    <property type="nucleotide sequence ID" value="NZ_LAYY01000004.1"/>
</dbReference>
<dbReference type="Pfam" id="PF10676">
    <property type="entry name" value="gerPA"/>
    <property type="match status" value="1"/>
</dbReference>
<gene>
    <name evidence="2" type="ORF">WQ57_04450</name>
</gene>
<evidence type="ECO:0000313" key="2">
    <source>
        <dbReference type="EMBL" id="KKK39045.1"/>
    </source>
</evidence>
<feature type="compositionally biased region" description="Polar residues" evidence="1">
    <location>
        <begin position="65"/>
        <end position="79"/>
    </location>
</feature>
<sequence length="88" mass="9297">MTSCVVNVYYLKINSISGNGSITIGEAAHNSHTANSKSQGTNSSFGDYSPSDALMENLLNDPDLNDQSDLGNVDSTNINKEGHPVVPL</sequence>
<evidence type="ECO:0008006" key="4">
    <source>
        <dbReference type="Google" id="ProtNLM"/>
    </source>
</evidence>
<name>A0A0M2T2K1_9BACI</name>
<dbReference type="Proteomes" id="UP000034166">
    <property type="component" value="Unassembled WGS sequence"/>
</dbReference>
<dbReference type="InterPro" id="IPR019618">
    <property type="entry name" value="Spore_germination_GerPA"/>
</dbReference>
<accession>A0A0M2T2K1</accession>
<organism evidence="2 3">
    <name type="scientific">Mesobacillus campisalis</name>
    <dbReference type="NCBI Taxonomy" id="1408103"/>
    <lineage>
        <taxon>Bacteria</taxon>
        <taxon>Bacillati</taxon>
        <taxon>Bacillota</taxon>
        <taxon>Bacilli</taxon>
        <taxon>Bacillales</taxon>
        <taxon>Bacillaceae</taxon>
        <taxon>Mesobacillus</taxon>
    </lineage>
</organism>
<dbReference type="EMBL" id="LAYY01000004">
    <property type="protein sequence ID" value="KKK39045.1"/>
    <property type="molecule type" value="Genomic_DNA"/>
</dbReference>